<keyword evidence="7" id="KW-0770">Synapse</keyword>
<dbReference type="InterPro" id="IPR038050">
    <property type="entry name" value="Neuro_actylchol_rec"/>
</dbReference>
<dbReference type="AlphaFoldDB" id="A0A016VN59"/>
<dbReference type="GO" id="GO:0004888">
    <property type="term" value="F:transmembrane signaling receptor activity"/>
    <property type="evidence" value="ECO:0007669"/>
    <property type="project" value="InterPro"/>
</dbReference>
<evidence type="ECO:0000256" key="13">
    <source>
        <dbReference type="ARBA" id="ARBA00023257"/>
    </source>
</evidence>
<dbReference type="InterPro" id="IPR006201">
    <property type="entry name" value="Neur_channel"/>
</dbReference>
<keyword evidence="8 17" id="KW-0406">Ion transport</keyword>
<dbReference type="CDD" id="cd18997">
    <property type="entry name" value="LGIC_ECD_nAChR"/>
    <property type="match status" value="1"/>
</dbReference>
<evidence type="ECO:0000256" key="2">
    <source>
        <dbReference type="ARBA" id="ARBA00022448"/>
    </source>
</evidence>
<name>A0A016VN59_9BILA</name>
<evidence type="ECO:0000256" key="17">
    <source>
        <dbReference type="RuleBase" id="RU000687"/>
    </source>
</evidence>
<dbReference type="OrthoDB" id="5975154at2759"/>
<evidence type="ECO:0000256" key="4">
    <source>
        <dbReference type="ARBA" id="ARBA00022692"/>
    </source>
</evidence>
<dbReference type="Gene3D" id="1.20.58.390">
    <property type="entry name" value="Neurotransmitter-gated ion-channel transmembrane domain"/>
    <property type="match status" value="1"/>
</dbReference>
<dbReference type="Pfam" id="PF02931">
    <property type="entry name" value="Neur_chan_LBD"/>
    <property type="match status" value="1"/>
</dbReference>
<evidence type="ECO:0000256" key="14">
    <source>
        <dbReference type="ARBA" id="ARBA00023286"/>
    </source>
</evidence>
<keyword evidence="2 17" id="KW-0813">Transport</keyword>
<dbReference type="InterPro" id="IPR036719">
    <property type="entry name" value="Neuro-gated_channel_TM_sf"/>
</dbReference>
<evidence type="ECO:0000256" key="6">
    <source>
        <dbReference type="ARBA" id="ARBA00022989"/>
    </source>
</evidence>
<dbReference type="PRINTS" id="PR00252">
    <property type="entry name" value="NRIONCHANNEL"/>
</dbReference>
<comment type="subcellular location">
    <subcellularLocation>
        <location evidence="16">Postsynaptic cell membrane</location>
        <topology evidence="16">Multi-pass membrane protein</topology>
    </subcellularLocation>
</comment>
<keyword evidence="9 17" id="KW-0472">Membrane</keyword>
<gene>
    <name evidence="19" type="primary">Acey_s0008.g386</name>
    <name evidence="19" type="ORF">Y032_0008g386</name>
</gene>
<reference evidence="20" key="1">
    <citation type="journal article" date="2015" name="Nat. Genet.">
        <title>The genome and transcriptome of the zoonotic hookworm Ancylostoma ceylanicum identify infection-specific gene families.</title>
        <authorList>
            <person name="Schwarz E.M."/>
            <person name="Hu Y."/>
            <person name="Antoshechkin I."/>
            <person name="Miller M.M."/>
            <person name="Sternberg P.W."/>
            <person name="Aroian R.V."/>
        </authorList>
    </citation>
    <scope>NUCLEOTIDE SEQUENCE</scope>
    <source>
        <strain evidence="20">HY135</strain>
    </source>
</reference>
<evidence type="ECO:0000256" key="8">
    <source>
        <dbReference type="ARBA" id="ARBA00023065"/>
    </source>
</evidence>
<proteinExistence type="inferred from homology"/>
<dbReference type="PANTHER" id="PTHR18945">
    <property type="entry name" value="NEUROTRANSMITTER GATED ION CHANNEL"/>
    <property type="match status" value="1"/>
</dbReference>
<dbReference type="InterPro" id="IPR018000">
    <property type="entry name" value="Neurotransmitter_ion_chnl_CS"/>
</dbReference>
<dbReference type="EMBL" id="JARK01001344">
    <property type="protein sequence ID" value="EYC28198.1"/>
    <property type="molecule type" value="Genomic_DNA"/>
</dbReference>
<feature type="transmembrane region" description="Helical" evidence="17">
    <location>
        <begin position="164"/>
        <end position="187"/>
    </location>
</feature>
<keyword evidence="14" id="KW-1071">Ligand-gated ion channel</keyword>
<evidence type="ECO:0000256" key="12">
    <source>
        <dbReference type="ARBA" id="ARBA00023180"/>
    </source>
</evidence>
<dbReference type="PROSITE" id="PS00236">
    <property type="entry name" value="NEUROTR_ION_CHANNEL"/>
    <property type="match status" value="1"/>
</dbReference>
<evidence type="ECO:0000313" key="20">
    <source>
        <dbReference type="Proteomes" id="UP000024635"/>
    </source>
</evidence>
<dbReference type="Gene3D" id="2.70.170.10">
    <property type="entry name" value="Neurotransmitter-gated ion-channel ligand-binding domain"/>
    <property type="match status" value="1"/>
</dbReference>
<evidence type="ECO:0000313" key="19">
    <source>
        <dbReference type="EMBL" id="EYC28198.1"/>
    </source>
</evidence>
<dbReference type="STRING" id="53326.A0A016VN59"/>
<dbReference type="InterPro" id="IPR006202">
    <property type="entry name" value="Neur_chan_lig-bd"/>
</dbReference>
<evidence type="ECO:0000256" key="5">
    <source>
        <dbReference type="ARBA" id="ARBA00022729"/>
    </source>
</evidence>
<evidence type="ECO:0000256" key="9">
    <source>
        <dbReference type="ARBA" id="ARBA00023136"/>
    </source>
</evidence>
<evidence type="ECO:0000256" key="3">
    <source>
        <dbReference type="ARBA" id="ARBA00022475"/>
    </source>
</evidence>
<dbReference type="GO" id="GO:0045211">
    <property type="term" value="C:postsynaptic membrane"/>
    <property type="evidence" value="ECO:0007669"/>
    <property type="project" value="UniProtKB-SubCell"/>
</dbReference>
<comment type="similarity">
    <text evidence="1">Belongs to the ligand-gated ion channel (TC 1.A.9) family. Acetylcholine receptor (TC 1.A.9.1) subfamily.</text>
</comment>
<protein>
    <recommendedName>
        <fullName evidence="18">Neurotransmitter-gated ion-channel ligand-binding domain-containing protein</fullName>
    </recommendedName>
</protein>
<keyword evidence="11" id="KW-0675">Receptor</keyword>
<keyword evidence="5" id="KW-0732">Signal</keyword>
<keyword evidence="15 17" id="KW-0407">Ion channel</keyword>
<evidence type="ECO:0000256" key="15">
    <source>
        <dbReference type="ARBA" id="ARBA00023303"/>
    </source>
</evidence>
<dbReference type="SUPFAM" id="SSF90112">
    <property type="entry name" value="Neurotransmitter-gated ion-channel transmembrane pore"/>
    <property type="match status" value="1"/>
</dbReference>
<evidence type="ECO:0000256" key="10">
    <source>
        <dbReference type="ARBA" id="ARBA00023157"/>
    </source>
</evidence>
<dbReference type="FunFam" id="2.70.170.10:FF:000016">
    <property type="entry name" value="Nicotinic acetylcholine receptor subunit"/>
    <property type="match status" value="1"/>
</dbReference>
<keyword evidence="4 17" id="KW-0812">Transmembrane</keyword>
<keyword evidence="3" id="KW-1003">Cell membrane</keyword>
<feature type="domain" description="Neurotransmitter-gated ion-channel ligand-binding" evidence="18">
    <location>
        <begin position="2"/>
        <end position="163"/>
    </location>
</feature>
<evidence type="ECO:0000256" key="11">
    <source>
        <dbReference type="ARBA" id="ARBA00023170"/>
    </source>
</evidence>
<sequence>MVMWTQFTWNDYKMRWDPKEYGNITNIQLPHEFLWKPDILLFNSADEHFDASFPVNFVVSWNGDVLWAPPGIVKFSCDLSMTWFPFDEQMCFLKYGSWTYTGSKLDLHIDDTGLNERHKMDLSYYVQNGEFDLLATPAERIESTFKDERYIEVFFRMHLKRKTLYYGLNWIVPSVLISISNVLGFTMPSECGEKITLREFAITSLSCSENTSLYFVLSVDLRKLSQCRDMWSATQSSAS</sequence>
<organism evidence="19 20">
    <name type="scientific">Ancylostoma ceylanicum</name>
    <dbReference type="NCBI Taxonomy" id="53326"/>
    <lineage>
        <taxon>Eukaryota</taxon>
        <taxon>Metazoa</taxon>
        <taxon>Ecdysozoa</taxon>
        <taxon>Nematoda</taxon>
        <taxon>Chromadorea</taxon>
        <taxon>Rhabditida</taxon>
        <taxon>Rhabditina</taxon>
        <taxon>Rhabditomorpha</taxon>
        <taxon>Strongyloidea</taxon>
        <taxon>Ancylostomatidae</taxon>
        <taxon>Ancylostomatinae</taxon>
        <taxon>Ancylostoma</taxon>
    </lineage>
</organism>
<comment type="caution">
    <text evidence="19">The sequence shown here is derived from an EMBL/GenBank/DDBJ whole genome shotgun (WGS) entry which is preliminary data.</text>
</comment>
<evidence type="ECO:0000259" key="18">
    <source>
        <dbReference type="Pfam" id="PF02931"/>
    </source>
</evidence>
<dbReference type="PRINTS" id="PR00254">
    <property type="entry name" value="NICOTINICR"/>
</dbReference>
<dbReference type="Proteomes" id="UP000024635">
    <property type="component" value="Unassembled WGS sequence"/>
</dbReference>
<evidence type="ECO:0000256" key="16">
    <source>
        <dbReference type="ARBA" id="ARBA00034104"/>
    </source>
</evidence>
<keyword evidence="20" id="KW-1185">Reference proteome</keyword>
<evidence type="ECO:0000256" key="7">
    <source>
        <dbReference type="ARBA" id="ARBA00023018"/>
    </source>
</evidence>
<keyword evidence="12" id="KW-0325">Glycoprotein</keyword>
<accession>A0A016VN59</accession>
<comment type="caution">
    <text evidence="17">Lacks conserved residue(s) required for the propagation of feature annotation.</text>
</comment>
<evidence type="ECO:0000256" key="1">
    <source>
        <dbReference type="ARBA" id="ARBA00009237"/>
    </source>
</evidence>
<keyword evidence="13" id="KW-0628">Postsynaptic cell membrane</keyword>
<keyword evidence="10" id="KW-1015">Disulfide bond</keyword>
<dbReference type="GO" id="GO:0022848">
    <property type="term" value="F:acetylcholine-gated monoatomic cation-selective channel activity"/>
    <property type="evidence" value="ECO:0007669"/>
    <property type="project" value="InterPro"/>
</dbReference>
<dbReference type="InterPro" id="IPR002394">
    <property type="entry name" value="Nicotinic_acetylcholine_rcpt"/>
</dbReference>
<keyword evidence="6 17" id="KW-1133">Transmembrane helix</keyword>
<dbReference type="SUPFAM" id="SSF63712">
    <property type="entry name" value="Nicotinic receptor ligand binding domain-like"/>
    <property type="match status" value="1"/>
</dbReference>
<dbReference type="InterPro" id="IPR036734">
    <property type="entry name" value="Neur_chan_lig-bd_sf"/>
</dbReference>